<proteinExistence type="predicted"/>
<name>A0ABD2MRG9_9CUCU</name>
<dbReference type="AlphaFoldDB" id="A0ABD2MRG9"/>
<feature type="non-terminal residue" evidence="1">
    <location>
        <position position="69"/>
    </location>
</feature>
<reference evidence="1 2" key="1">
    <citation type="journal article" date="2021" name="BMC Biol.">
        <title>Horizontally acquired antibacterial genes associated with adaptive radiation of ladybird beetles.</title>
        <authorList>
            <person name="Li H.S."/>
            <person name="Tang X.F."/>
            <person name="Huang Y.H."/>
            <person name="Xu Z.Y."/>
            <person name="Chen M.L."/>
            <person name="Du X.Y."/>
            <person name="Qiu B.Y."/>
            <person name="Chen P.T."/>
            <person name="Zhang W."/>
            <person name="Slipinski A."/>
            <person name="Escalona H.E."/>
            <person name="Waterhouse R.M."/>
            <person name="Zwick A."/>
            <person name="Pang H."/>
        </authorList>
    </citation>
    <scope>NUCLEOTIDE SEQUENCE [LARGE SCALE GENOMIC DNA]</scope>
    <source>
        <strain evidence="1">SYSU2018</strain>
    </source>
</reference>
<dbReference type="EMBL" id="JABFTP020000021">
    <property type="protein sequence ID" value="KAL3268691.1"/>
    <property type="molecule type" value="Genomic_DNA"/>
</dbReference>
<protein>
    <submittedName>
        <fullName evidence="1">Uncharacterized protein</fullName>
    </submittedName>
</protein>
<dbReference type="Proteomes" id="UP001516400">
    <property type="component" value="Unassembled WGS sequence"/>
</dbReference>
<gene>
    <name evidence="1" type="ORF">HHI36_007794</name>
</gene>
<comment type="caution">
    <text evidence="1">The sequence shown here is derived from an EMBL/GenBank/DDBJ whole genome shotgun (WGS) entry which is preliminary data.</text>
</comment>
<sequence length="69" mass="7990">MSKNLEEVLRRQLVQLGFRSDRSTTPALVNLIDGVDEALDGYEYAEVLALSKAFYSVIRDLLFRIMEFY</sequence>
<keyword evidence="2" id="KW-1185">Reference proteome</keyword>
<evidence type="ECO:0000313" key="1">
    <source>
        <dbReference type="EMBL" id="KAL3268691.1"/>
    </source>
</evidence>
<organism evidence="1 2">
    <name type="scientific">Cryptolaemus montrouzieri</name>
    <dbReference type="NCBI Taxonomy" id="559131"/>
    <lineage>
        <taxon>Eukaryota</taxon>
        <taxon>Metazoa</taxon>
        <taxon>Ecdysozoa</taxon>
        <taxon>Arthropoda</taxon>
        <taxon>Hexapoda</taxon>
        <taxon>Insecta</taxon>
        <taxon>Pterygota</taxon>
        <taxon>Neoptera</taxon>
        <taxon>Endopterygota</taxon>
        <taxon>Coleoptera</taxon>
        <taxon>Polyphaga</taxon>
        <taxon>Cucujiformia</taxon>
        <taxon>Coccinelloidea</taxon>
        <taxon>Coccinellidae</taxon>
        <taxon>Scymninae</taxon>
        <taxon>Scymnini</taxon>
        <taxon>Cryptolaemus</taxon>
    </lineage>
</organism>
<accession>A0ABD2MRG9</accession>
<evidence type="ECO:0000313" key="2">
    <source>
        <dbReference type="Proteomes" id="UP001516400"/>
    </source>
</evidence>